<dbReference type="EMBL" id="UOEU01000564">
    <property type="protein sequence ID" value="VAW35000.1"/>
    <property type="molecule type" value="Genomic_DNA"/>
</dbReference>
<dbReference type="GO" id="GO:0030649">
    <property type="term" value="P:aminoglycoside antibiotic catabolic process"/>
    <property type="evidence" value="ECO:0007669"/>
    <property type="project" value="TreeGrafter"/>
</dbReference>
<dbReference type="InterPro" id="IPR016181">
    <property type="entry name" value="Acyl_CoA_acyltransferase"/>
</dbReference>
<dbReference type="Pfam" id="PF13530">
    <property type="entry name" value="SCP2_2"/>
    <property type="match status" value="1"/>
</dbReference>
<dbReference type="SUPFAM" id="SSF55718">
    <property type="entry name" value="SCP-like"/>
    <property type="match status" value="1"/>
</dbReference>
<proteinExistence type="predicted"/>
<accession>A0A3B0V280</accession>
<dbReference type="Gene3D" id="3.40.630.30">
    <property type="match status" value="2"/>
</dbReference>
<dbReference type="PANTHER" id="PTHR37817">
    <property type="entry name" value="N-ACETYLTRANSFERASE EIS"/>
    <property type="match status" value="1"/>
</dbReference>
<dbReference type="PANTHER" id="PTHR37817:SF1">
    <property type="entry name" value="N-ACETYLTRANSFERASE EIS"/>
    <property type="match status" value="1"/>
</dbReference>
<feature type="domain" description="Eis-like acetyltransferase" evidence="2">
    <location>
        <begin position="205"/>
        <end position="288"/>
    </location>
</feature>
<gene>
    <name evidence="3" type="ORF">MNBD_CHLOROFLEXI01-730</name>
</gene>
<evidence type="ECO:0000259" key="1">
    <source>
        <dbReference type="Pfam" id="PF13530"/>
    </source>
</evidence>
<dbReference type="InterPro" id="IPR025559">
    <property type="entry name" value="Eis_dom"/>
</dbReference>
<evidence type="ECO:0000313" key="3">
    <source>
        <dbReference type="EMBL" id="VAW35000.1"/>
    </source>
</evidence>
<evidence type="ECO:0000259" key="2">
    <source>
        <dbReference type="Pfam" id="PF17668"/>
    </source>
</evidence>
<evidence type="ECO:0008006" key="4">
    <source>
        <dbReference type="Google" id="ProtNLM"/>
    </source>
</evidence>
<dbReference type="AlphaFoldDB" id="A0A3B0V280"/>
<dbReference type="Gene3D" id="3.30.1050.10">
    <property type="entry name" value="SCP2 sterol-binding domain"/>
    <property type="match status" value="1"/>
</dbReference>
<dbReference type="SUPFAM" id="SSF55729">
    <property type="entry name" value="Acyl-CoA N-acyltransferases (Nat)"/>
    <property type="match status" value="1"/>
</dbReference>
<dbReference type="GO" id="GO:0034069">
    <property type="term" value="F:aminoglycoside N-acetyltransferase activity"/>
    <property type="evidence" value="ECO:0007669"/>
    <property type="project" value="TreeGrafter"/>
</dbReference>
<dbReference type="Pfam" id="PF17668">
    <property type="entry name" value="Acetyltransf_17"/>
    <property type="match status" value="1"/>
</dbReference>
<feature type="domain" description="Enhanced intracellular survival protein" evidence="1">
    <location>
        <begin position="318"/>
        <end position="416"/>
    </location>
</feature>
<dbReference type="InterPro" id="IPR051554">
    <property type="entry name" value="Acetyltransferase_Eis"/>
</dbReference>
<dbReference type="Pfam" id="PF13527">
    <property type="entry name" value="Acetyltransf_9"/>
    <property type="match status" value="1"/>
</dbReference>
<protein>
    <recommendedName>
        <fullName evidence="4">N-acetyltransferase domain-containing protein</fullName>
    </recommendedName>
</protein>
<organism evidence="3">
    <name type="scientific">hydrothermal vent metagenome</name>
    <dbReference type="NCBI Taxonomy" id="652676"/>
    <lineage>
        <taxon>unclassified sequences</taxon>
        <taxon>metagenomes</taxon>
        <taxon>ecological metagenomes</taxon>
    </lineage>
</organism>
<name>A0A3B0V280_9ZZZZ</name>
<dbReference type="InterPro" id="IPR041380">
    <property type="entry name" value="Acetyltransf_17"/>
</dbReference>
<dbReference type="InterPro" id="IPR036527">
    <property type="entry name" value="SCP2_sterol-bd_dom_sf"/>
</dbReference>
<reference evidence="3" key="1">
    <citation type="submission" date="2018-06" db="EMBL/GenBank/DDBJ databases">
        <authorList>
            <person name="Zhirakovskaya E."/>
        </authorList>
    </citation>
    <scope>NUCLEOTIDE SEQUENCE</scope>
</reference>
<sequence>MCKGERVIRPLQSEAEWEQYVTIAINAYPGVPASGDAARRRYKERGQQMDVDPIIHIYGLFEVDEMLGIMRLYDFRMNLHNSNILVGGIGGVGVNLLHKKERVAYDMMQFFLAHYREKGAALAALYPFRPDFYRQMGFGYGRKMNQYRIHPASLPNGRRQNVTFLDASHKQAFNDCYNRVMQVSNGLMAHSDFALEMVFTDTKLQKVGYWADGQLRGYLLFTFEPVPNGNFLRNNIEVRTLIYENVEALRGLLAFLRAQTDQIETIILNTQDEDFHLLLHDPRNGSHHLMPSVYHESNTQGVGIMYRVLDVSRLFDVLSDHNFAGQSCTVQINLTDSFWPKNAGSWRLVVENGSAILNPNAQPDVEIGLDVAEFSSLITGATTFRQLLAYGLATISDVSFADVVHQLFYTPHKPLCTTPF</sequence>